<protein>
    <submittedName>
        <fullName evidence="1">Uncharacterized protein</fullName>
    </submittedName>
</protein>
<evidence type="ECO:0000313" key="1">
    <source>
        <dbReference type="EMBL" id="RDS82304.1"/>
    </source>
</evidence>
<gene>
    <name evidence="1" type="ORF">DWU98_09785</name>
</gene>
<name>A0A370X1L7_9GAMM</name>
<keyword evidence="2" id="KW-1185">Reference proteome</keyword>
<reference evidence="1 2" key="1">
    <citation type="submission" date="2018-07" db="EMBL/GenBank/DDBJ databases">
        <title>Dyella monticola sp. nov. and Dyella psychrodurans sp. nov. isolated from monsoon evergreen broad-leaved forest soil of Dinghu Mountain, China.</title>
        <authorList>
            <person name="Gao Z."/>
            <person name="Qiu L."/>
        </authorList>
    </citation>
    <scope>NUCLEOTIDE SEQUENCE [LARGE SCALE GENOMIC DNA]</scope>
    <source>
        <strain evidence="1 2">4G-K06</strain>
    </source>
</reference>
<dbReference type="EMBL" id="QRBE01000004">
    <property type="protein sequence ID" value="RDS82304.1"/>
    <property type="molecule type" value="Genomic_DNA"/>
</dbReference>
<organism evidence="1 2">
    <name type="scientific">Dyella monticola</name>
    <dbReference type="NCBI Taxonomy" id="1927958"/>
    <lineage>
        <taxon>Bacteria</taxon>
        <taxon>Pseudomonadati</taxon>
        <taxon>Pseudomonadota</taxon>
        <taxon>Gammaproteobacteria</taxon>
        <taxon>Lysobacterales</taxon>
        <taxon>Rhodanobacteraceae</taxon>
        <taxon>Dyella</taxon>
    </lineage>
</organism>
<accession>A0A370X1L7</accession>
<evidence type="ECO:0000313" key="2">
    <source>
        <dbReference type="Proteomes" id="UP000254258"/>
    </source>
</evidence>
<comment type="caution">
    <text evidence="1">The sequence shown here is derived from an EMBL/GenBank/DDBJ whole genome shotgun (WGS) entry which is preliminary data.</text>
</comment>
<dbReference type="Proteomes" id="UP000254258">
    <property type="component" value="Unassembled WGS sequence"/>
</dbReference>
<sequence>MESESPHAVHDAIDVLAGSLWFETLRHDLQQTTAYGVGKRVQPHTYQSRVQGRWPQHHNLWAKYARALHLPGADTVMAANQVVPKSGDILTGAVWTVLDTSKPMGDSGDELLRGLHHGVQRAVFKPGPLEYGHYVRRSALNLPLKLLESRPDLDAVAATVVLLREAYERGNRSRAFDIGRSLHATLLMVASCMPLCDIATELMAFLSGRYFLWRPTTKWHSIWMPLSFMRRRGASIACC</sequence>
<dbReference type="AlphaFoldDB" id="A0A370X1L7"/>
<proteinExistence type="predicted"/>